<gene>
    <name evidence="2" type="ORF">BcabD6B2_37570</name>
</gene>
<reference evidence="2 3" key="1">
    <citation type="submission" date="2021-06" db="EMBL/GenBank/DDBJ databases">
        <title>Genome sequence of Babesia caballi.</title>
        <authorList>
            <person name="Yamagishi J."/>
            <person name="Kidaka T."/>
            <person name="Ochi A."/>
        </authorList>
    </citation>
    <scope>NUCLEOTIDE SEQUENCE [LARGE SCALE GENOMIC DNA]</scope>
    <source>
        <strain evidence="2">USDA-D6B2</strain>
    </source>
</reference>
<proteinExistence type="predicted"/>
<organism evidence="2 3">
    <name type="scientific">Babesia caballi</name>
    <dbReference type="NCBI Taxonomy" id="5871"/>
    <lineage>
        <taxon>Eukaryota</taxon>
        <taxon>Sar</taxon>
        <taxon>Alveolata</taxon>
        <taxon>Apicomplexa</taxon>
        <taxon>Aconoidasida</taxon>
        <taxon>Piroplasmida</taxon>
        <taxon>Babesiidae</taxon>
        <taxon>Babesia</taxon>
    </lineage>
</organism>
<name>A0AAV4LWY2_BABCB</name>
<dbReference type="AlphaFoldDB" id="A0AAV4LWY2"/>
<comment type="caution">
    <text evidence="2">The sequence shown here is derived from an EMBL/GenBank/DDBJ whole genome shotgun (WGS) entry which is preliminary data.</text>
</comment>
<feature type="region of interest" description="Disordered" evidence="1">
    <location>
        <begin position="202"/>
        <end position="251"/>
    </location>
</feature>
<evidence type="ECO:0000313" key="2">
    <source>
        <dbReference type="EMBL" id="GIX64322.1"/>
    </source>
</evidence>
<protein>
    <submittedName>
        <fullName evidence="2">Anti-anti-sigma factor, putative</fullName>
    </submittedName>
</protein>
<dbReference type="EMBL" id="BPLF01000003">
    <property type="protein sequence ID" value="GIX64322.1"/>
    <property type="molecule type" value="Genomic_DNA"/>
</dbReference>
<accession>A0AAV4LWY2</accession>
<dbReference type="Proteomes" id="UP001497744">
    <property type="component" value="Unassembled WGS sequence"/>
</dbReference>
<dbReference type="GeneID" id="94195803"/>
<evidence type="ECO:0000313" key="3">
    <source>
        <dbReference type="Proteomes" id="UP001497744"/>
    </source>
</evidence>
<dbReference type="RefSeq" id="XP_067716391.1">
    <property type="nucleotide sequence ID" value="XM_067860290.1"/>
</dbReference>
<sequence>MPTWALASTSGCYRRALLEDISRGGGSSDPERVREWFLRYVLETEPLSTCGACARPEDDGGAAAGSPDLAALVHVGNSSVTGRVAALYGTAGLQRHGLYCIPYESTLYFNTGHEEAHRRGMAHTGFYDLLQSEIVNATATIHTWDRGRTLLLKPTGMANGGIEAVELRLRGLEDAIALKASVCFKVYPSCLFYSCDGLRSGGNAREEGGSDKDPGESDSEGEGPVCKTASEKQPRRRKKRPLDSRKAPQADVYEPEYDFSKGYFRRYRGQASDPGGSDAAESGPTPPIGGVYLGWRYFSNKDSHMLEMRAGGNVVYARSTNGVYVGRCTDEGDGWKLETLNNQHYEGRDRVYYMHPNPFVPAECAMLAGNTVLLYDAARGAEREHIRLKLHMGGEELVKDVAQAVAFGMSMDSLILGGNRLYNLDLRSGRVEELLTKGDKTLQVTSTKWTERLYDLNSTANRSLAGPTCAYYNYWRGTRPTFWRAFTAMAVHPDHRYVMACAYAASNCIYVWDLRLPVRPILEIPLPAAEYLGARFRDLQWSAPHEERGDSILVAFCWRQRQPVSCAFRINRTITRFAPETVSDGERQYWNDWLELHDSERQKVLDKVQARKNKMLQKNRGHVESFAAWVGPVPTAGDKTGDAPLEGGYFGMGETEDGCGDDEVLDTERDQPSEGDWQLLGDFASGRVFEDDIEVTLMRTRSLDITRVSADELAGGMQSVGPLIESVVDYSKSPIKEPQQEAVVPIFHGYSGVAVVERGRHRVLCACTTSGSVFAMDLDAARRVACTAVSRSNGNVQHLSGEGLFKYVRGTSGAIKLPREFVTDEVRWVYLQANVPKAPAGPPVVIVGLTKAFVERQESDPLPLVPGGESFDSRSLLLALARQPGKKEGRLDKHDIMSLQDFEDQIGPRSHLEQLAANVWDCNDLRIDFEYAARNVNNRFLDPTPSCHCFAPPTVDREAEVLAGYLRALSVQGDGTLGVGAVPGADELGQSSPREDATIEEFLSRAGSGGVAPGPAVGVDAQGKTHAKEIGNSLLFHSPLLPGGEGGGGGSPPSPDGDGVHQHYCGVGHLIGIKLREDQVEQRSERIQRLLEAWRPSADTADFATGAPTAEESVPDLLQKGSEPPEGLAVALLAQHAAHEDLDGTDAATGAAVLAVGLAGEEAEVRAELLLGGSRGLVDFVAEDDEGLVVELLLADERAQLLGRLLEAGAVRGVDEEADGVDVAAVLLPNTARGLVPAEVEGGDVDLAELQLLAVRVDGGRVAGEPVVL</sequence>
<keyword evidence="3" id="KW-1185">Reference proteome</keyword>
<feature type="compositionally biased region" description="Basic and acidic residues" evidence="1">
    <location>
        <begin position="204"/>
        <end position="215"/>
    </location>
</feature>
<feature type="region of interest" description="Disordered" evidence="1">
    <location>
        <begin position="1039"/>
        <end position="1060"/>
    </location>
</feature>
<evidence type="ECO:0000256" key="1">
    <source>
        <dbReference type="SAM" id="MobiDB-lite"/>
    </source>
</evidence>